<sequence length="301" mass="35459">MASISIVPYSIILNGKPIKPFEAKRGLRQGDPLSPLLFVIAMEYLCRLLKQLGNNKNFKFHPRCAKLNLIQLEFADDLLLFCKGEEKSVVEIHNQFQRFSKASGRAMYTLVELTTGCRGLNFINIEIWNKAAICKLLWNICKMKEKMWVQWVHTYYIKGKSTWDTEPRNASWVIHKIFKAKAQFQEAGYSEEDVTQLDSFSTKQMYKRLQGGFQKVPWRGLVCNNKGMPKWIFILRLAILDRLATKERLARWGLMEETVCSLCQRSNEIVQHLFFECDVAWEIWQKLLQWEGIMRRKKQWH</sequence>
<organism evidence="1 2">
    <name type="scientific">Nicotiana tabacum</name>
    <name type="common">Common tobacco</name>
    <dbReference type="NCBI Taxonomy" id="4097"/>
    <lineage>
        <taxon>Eukaryota</taxon>
        <taxon>Viridiplantae</taxon>
        <taxon>Streptophyta</taxon>
        <taxon>Embryophyta</taxon>
        <taxon>Tracheophyta</taxon>
        <taxon>Spermatophyta</taxon>
        <taxon>Magnoliopsida</taxon>
        <taxon>eudicotyledons</taxon>
        <taxon>Gunneridae</taxon>
        <taxon>Pentapetalae</taxon>
        <taxon>asterids</taxon>
        <taxon>lamiids</taxon>
        <taxon>Solanales</taxon>
        <taxon>Solanaceae</taxon>
        <taxon>Nicotianoideae</taxon>
        <taxon>Nicotianeae</taxon>
        <taxon>Nicotiana</taxon>
    </lineage>
</organism>
<reference evidence="2" key="2">
    <citation type="submission" date="2025-08" db="UniProtKB">
        <authorList>
            <consortium name="RefSeq"/>
        </authorList>
    </citation>
    <scope>IDENTIFICATION</scope>
    <source>
        <tissue evidence="2">Leaf</tissue>
    </source>
</reference>
<name>A0AC58TS89_TOBAC</name>
<dbReference type="Proteomes" id="UP000790787">
    <property type="component" value="Chromosome 3"/>
</dbReference>
<accession>A0AC58TS89</accession>
<evidence type="ECO:0000313" key="1">
    <source>
        <dbReference type="Proteomes" id="UP000790787"/>
    </source>
</evidence>
<reference evidence="1" key="1">
    <citation type="journal article" date="2014" name="Nat. Commun.">
        <title>The tobacco genome sequence and its comparison with those of tomato and potato.</title>
        <authorList>
            <person name="Sierro N."/>
            <person name="Battey J.N."/>
            <person name="Ouadi S."/>
            <person name="Bakaher N."/>
            <person name="Bovet L."/>
            <person name="Willig A."/>
            <person name="Goepfert S."/>
            <person name="Peitsch M.C."/>
            <person name="Ivanov N.V."/>
        </authorList>
    </citation>
    <scope>NUCLEOTIDE SEQUENCE [LARGE SCALE GENOMIC DNA]</scope>
</reference>
<dbReference type="RefSeq" id="XP_075100086.1">
    <property type="nucleotide sequence ID" value="XM_075243985.1"/>
</dbReference>
<keyword evidence="1" id="KW-1185">Reference proteome</keyword>
<protein>
    <submittedName>
        <fullName evidence="2">Uncharacterized protein LOC142176401</fullName>
    </submittedName>
</protein>
<evidence type="ECO:0000313" key="2">
    <source>
        <dbReference type="RefSeq" id="XP_075100086.1"/>
    </source>
</evidence>
<gene>
    <name evidence="2" type="primary">LOC142176401</name>
</gene>
<proteinExistence type="predicted"/>